<organism evidence="1 2">
    <name type="scientific">Smallanthus sonchifolius</name>
    <dbReference type="NCBI Taxonomy" id="185202"/>
    <lineage>
        <taxon>Eukaryota</taxon>
        <taxon>Viridiplantae</taxon>
        <taxon>Streptophyta</taxon>
        <taxon>Embryophyta</taxon>
        <taxon>Tracheophyta</taxon>
        <taxon>Spermatophyta</taxon>
        <taxon>Magnoliopsida</taxon>
        <taxon>eudicotyledons</taxon>
        <taxon>Gunneridae</taxon>
        <taxon>Pentapetalae</taxon>
        <taxon>asterids</taxon>
        <taxon>campanulids</taxon>
        <taxon>Asterales</taxon>
        <taxon>Asteraceae</taxon>
        <taxon>Asteroideae</taxon>
        <taxon>Heliantheae alliance</taxon>
        <taxon>Millerieae</taxon>
        <taxon>Smallanthus</taxon>
    </lineage>
</organism>
<proteinExistence type="predicted"/>
<protein>
    <submittedName>
        <fullName evidence="1">Uncharacterized protein</fullName>
    </submittedName>
</protein>
<sequence length="174" mass="17391">MPRKKDQPPSALPTRRSTRGVPKSTSPFVGDESETLVLPNVGPGDSSGGNASSPQPPCIKPNKDVCDVNMEALSIPSVSMRSDDPEHVLGSIQKDGSRLHSPAATENALVGKPGCAGSGMSDSVSPGLLGVNSLSEGNDSSYVKDSGEKGYIGTPGSASPGTSVGSGSGGRTGG</sequence>
<dbReference type="EMBL" id="CM042023">
    <property type="protein sequence ID" value="KAI3811925.1"/>
    <property type="molecule type" value="Genomic_DNA"/>
</dbReference>
<accession>A0ACB9IX42</accession>
<name>A0ACB9IX42_9ASTR</name>
<evidence type="ECO:0000313" key="1">
    <source>
        <dbReference type="EMBL" id="KAI3811925.1"/>
    </source>
</evidence>
<gene>
    <name evidence="1" type="ORF">L1987_16623</name>
</gene>
<reference evidence="2" key="1">
    <citation type="journal article" date="2022" name="Mol. Ecol. Resour.">
        <title>The genomes of chicory, endive, great burdock and yacon provide insights into Asteraceae palaeo-polyploidization history and plant inulin production.</title>
        <authorList>
            <person name="Fan W."/>
            <person name="Wang S."/>
            <person name="Wang H."/>
            <person name="Wang A."/>
            <person name="Jiang F."/>
            <person name="Liu H."/>
            <person name="Zhao H."/>
            <person name="Xu D."/>
            <person name="Zhang Y."/>
        </authorList>
    </citation>
    <scope>NUCLEOTIDE SEQUENCE [LARGE SCALE GENOMIC DNA]</scope>
    <source>
        <strain evidence="2">cv. Yunnan</strain>
    </source>
</reference>
<reference evidence="1 2" key="2">
    <citation type="journal article" date="2022" name="Mol. Ecol. Resour.">
        <title>The genomes of chicory, endive, great burdock and yacon provide insights into Asteraceae paleo-polyploidization history and plant inulin production.</title>
        <authorList>
            <person name="Fan W."/>
            <person name="Wang S."/>
            <person name="Wang H."/>
            <person name="Wang A."/>
            <person name="Jiang F."/>
            <person name="Liu H."/>
            <person name="Zhao H."/>
            <person name="Xu D."/>
            <person name="Zhang Y."/>
        </authorList>
    </citation>
    <scope>NUCLEOTIDE SEQUENCE [LARGE SCALE GENOMIC DNA]</scope>
    <source>
        <strain evidence="2">cv. Yunnan</strain>
        <tissue evidence="1">Leaves</tissue>
    </source>
</reference>
<comment type="caution">
    <text evidence="1">The sequence shown here is derived from an EMBL/GenBank/DDBJ whole genome shotgun (WGS) entry which is preliminary data.</text>
</comment>
<evidence type="ECO:0000313" key="2">
    <source>
        <dbReference type="Proteomes" id="UP001056120"/>
    </source>
</evidence>
<dbReference type="Proteomes" id="UP001056120">
    <property type="component" value="Linkage Group LG06"/>
</dbReference>
<keyword evidence="2" id="KW-1185">Reference proteome</keyword>